<reference evidence="2 3" key="1">
    <citation type="submission" date="2020-07" db="EMBL/GenBank/DDBJ databases">
        <title>The yeast mating-type switching endonuclease HO is a domesticated member of an unorthodox homing genetic element family.</title>
        <authorList>
            <person name="Coughlan A.Y."/>
            <person name="Lombardi L."/>
            <person name="Braun-Galleani S."/>
            <person name="Martos A.R."/>
            <person name="Galeote V."/>
            <person name="Bigey F."/>
            <person name="Dequin S."/>
            <person name="Byrne K.P."/>
            <person name="Wolfe K.H."/>
        </authorList>
    </citation>
    <scope>NUCLEOTIDE SEQUENCE [LARGE SCALE GENOMIC DNA]</scope>
    <source>
        <strain evidence="2 3">NRRL Y-6702</strain>
    </source>
</reference>
<dbReference type="GO" id="GO:0004792">
    <property type="term" value="F:thiosulfate-cyanide sulfurtransferase activity"/>
    <property type="evidence" value="ECO:0007669"/>
    <property type="project" value="TreeGrafter"/>
</dbReference>
<dbReference type="OrthoDB" id="566238at2759"/>
<dbReference type="GeneID" id="59234820"/>
<evidence type="ECO:0000313" key="2">
    <source>
        <dbReference type="EMBL" id="QLG71159.1"/>
    </source>
</evidence>
<dbReference type="Gene3D" id="3.40.250.10">
    <property type="entry name" value="Rhodanese-like domain"/>
    <property type="match status" value="1"/>
</dbReference>
<proteinExistence type="predicted"/>
<keyword evidence="3" id="KW-1185">Reference proteome</keyword>
<dbReference type="AlphaFoldDB" id="A0A7H9AZK8"/>
<protein>
    <recommendedName>
        <fullName evidence="1">Rhodanese domain-containing protein</fullName>
    </recommendedName>
</protein>
<dbReference type="InterPro" id="IPR036873">
    <property type="entry name" value="Rhodanese-like_dom_sf"/>
</dbReference>
<sequence>MWKTIVDAWNGNNEEEHNYGTTKVFDFEGMKNLIKRKDPSIVLVDVREPAECEVVKIPGSINVPFRSHPQGFSLGDGEFLSTFGIPKPTKDKELVFYCASGRRAASAESVAEKSGYTHTALYPGSINDWVARGGDKAYF</sequence>
<accession>A0A7H9AZK8</accession>
<organism evidence="2 3">
    <name type="scientific">Zygotorulaspora mrakii</name>
    <name type="common">Zygosaccharomyces mrakii</name>
    <dbReference type="NCBI Taxonomy" id="42260"/>
    <lineage>
        <taxon>Eukaryota</taxon>
        <taxon>Fungi</taxon>
        <taxon>Dikarya</taxon>
        <taxon>Ascomycota</taxon>
        <taxon>Saccharomycotina</taxon>
        <taxon>Saccharomycetes</taxon>
        <taxon>Saccharomycetales</taxon>
        <taxon>Saccharomycetaceae</taxon>
        <taxon>Zygotorulaspora</taxon>
    </lineage>
</organism>
<dbReference type="PROSITE" id="PS50206">
    <property type="entry name" value="RHODANESE_3"/>
    <property type="match status" value="1"/>
</dbReference>
<dbReference type="InterPro" id="IPR001763">
    <property type="entry name" value="Rhodanese-like_dom"/>
</dbReference>
<dbReference type="CDD" id="cd01519">
    <property type="entry name" value="RHOD_HSP67B2"/>
    <property type="match status" value="1"/>
</dbReference>
<dbReference type="KEGG" id="zmk:HG535_0B01970"/>
<dbReference type="Proteomes" id="UP000509704">
    <property type="component" value="Chromosome 2"/>
</dbReference>
<dbReference type="PANTHER" id="PTHR44086">
    <property type="entry name" value="THIOSULFATE SULFURTRANSFERASE RDL2, MITOCHONDRIAL-RELATED"/>
    <property type="match status" value="1"/>
</dbReference>
<dbReference type="Pfam" id="PF00581">
    <property type="entry name" value="Rhodanese"/>
    <property type="match status" value="1"/>
</dbReference>
<dbReference type="SUPFAM" id="SSF52821">
    <property type="entry name" value="Rhodanese/Cell cycle control phosphatase"/>
    <property type="match status" value="1"/>
</dbReference>
<dbReference type="RefSeq" id="XP_037142887.1">
    <property type="nucleotide sequence ID" value="XM_037286992.1"/>
</dbReference>
<evidence type="ECO:0000259" key="1">
    <source>
        <dbReference type="PROSITE" id="PS50206"/>
    </source>
</evidence>
<dbReference type="PANTHER" id="PTHR44086:SF10">
    <property type="entry name" value="THIOSULFATE SULFURTRANSFERASE_RHODANESE-LIKE DOMAIN-CONTAINING PROTEIN 3"/>
    <property type="match status" value="1"/>
</dbReference>
<gene>
    <name evidence="2" type="ORF">HG535_0B01970</name>
</gene>
<feature type="domain" description="Rhodanese" evidence="1">
    <location>
        <begin position="37"/>
        <end position="138"/>
    </location>
</feature>
<dbReference type="GO" id="GO:0005739">
    <property type="term" value="C:mitochondrion"/>
    <property type="evidence" value="ECO:0007669"/>
    <property type="project" value="TreeGrafter"/>
</dbReference>
<evidence type="ECO:0000313" key="3">
    <source>
        <dbReference type="Proteomes" id="UP000509704"/>
    </source>
</evidence>
<dbReference type="SMART" id="SM00450">
    <property type="entry name" value="RHOD"/>
    <property type="match status" value="1"/>
</dbReference>
<dbReference type="EMBL" id="CP058605">
    <property type="protein sequence ID" value="QLG71159.1"/>
    <property type="molecule type" value="Genomic_DNA"/>
</dbReference>
<name>A0A7H9AZK8_ZYGMR</name>